<dbReference type="PANTHER" id="PTHR23084:SF179">
    <property type="entry name" value="OS10G0565000 PROTEIN"/>
    <property type="match status" value="1"/>
</dbReference>
<dbReference type="Gene3D" id="2.20.110.10">
    <property type="entry name" value="Histone H3 K4-specific methyltransferase SET7/9 N-terminal domain"/>
    <property type="match status" value="1"/>
</dbReference>
<dbReference type="GeneID" id="57133501"/>
<reference evidence="1 2" key="1">
    <citation type="submission" date="2018-02" db="EMBL/GenBank/DDBJ databases">
        <authorList>
            <person name="Rodrigo-Torres L."/>
            <person name="Arahal R. D."/>
            <person name="Lucena T."/>
        </authorList>
    </citation>
    <scope>NUCLEOTIDE SEQUENCE [LARGE SCALE GENOMIC DNA]</scope>
    <source>
        <strain evidence="1 2">CECT 9267</strain>
    </source>
</reference>
<protein>
    <submittedName>
        <fullName evidence="1">Uncharacterized protein</fullName>
    </submittedName>
</protein>
<organism evidence="1 2">
    <name type="scientific">Latilactobacillus sakei</name>
    <name type="common">Lactobacillus sakei</name>
    <dbReference type="NCBI Taxonomy" id="1599"/>
    <lineage>
        <taxon>Bacteria</taxon>
        <taxon>Bacillati</taxon>
        <taxon>Bacillota</taxon>
        <taxon>Bacilli</taxon>
        <taxon>Lactobacillales</taxon>
        <taxon>Lactobacillaceae</taxon>
        <taxon>Latilactobacillus</taxon>
    </lineage>
</organism>
<dbReference type="AlphaFoldDB" id="A0A2Z4W2A8"/>
<gene>
    <name evidence="1" type="ORF">LAS9267_01135</name>
</gene>
<proteinExistence type="predicted"/>
<dbReference type="Proteomes" id="UP000239650">
    <property type="component" value="Unassembled WGS sequence"/>
</dbReference>
<accession>A0A2Z4W2A8</accession>
<name>A0A2Z4W2A8_LATSK</name>
<evidence type="ECO:0000313" key="1">
    <source>
        <dbReference type="EMBL" id="SPE21145.1"/>
    </source>
</evidence>
<sequence>MQQVKLFFSKGSNIMLSILLLIVFVCLVITLKPRDSGVQSINLDRDRLQYRGAVEKGRFSGDGKLMLKNGDYYTGQFKNGRFEGAGQFISHEGWQYKGQFKAGAPYGKGELKKNHVTYKGDLVNGKYQESKN</sequence>
<comment type="caution">
    <text evidence="1">The sequence shown here is derived from an EMBL/GenBank/DDBJ whole genome shotgun (WGS) entry which is preliminary data.</text>
</comment>
<dbReference type="EMBL" id="OKRC01000005">
    <property type="protein sequence ID" value="SPE21145.1"/>
    <property type="molecule type" value="Genomic_DNA"/>
</dbReference>
<dbReference type="RefSeq" id="WP_016264830.1">
    <property type="nucleotide sequence ID" value="NZ_BJLN01000006.1"/>
</dbReference>
<dbReference type="SUPFAM" id="SSF82185">
    <property type="entry name" value="Histone H3 K4-specific methyltransferase SET7/9 N-terminal domain"/>
    <property type="match status" value="1"/>
</dbReference>
<dbReference type="PANTHER" id="PTHR23084">
    <property type="entry name" value="PHOSPHATIDYLINOSITOL-4-PHOSPHATE 5-KINASE RELATED"/>
    <property type="match status" value="1"/>
</dbReference>
<evidence type="ECO:0000313" key="2">
    <source>
        <dbReference type="Proteomes" id="UP000239650"/>
    </source>
</evidence>